<organism evidence="2 3">
    <name type="scientific">Gossypium harknessii</name>
    <dbReference type="NCBI Taxonomy" id="34285"/>
    <lineage>
        <taxon>Eukaryota</taxon>
        <taxon>Viridiplantae</taxon>
        <taxon>Streptophyta</taxon>
        <taxon>Embryophyta</taxon>
        <taxon>Tracheophyta</taxon>
        <taxon>Spermatophyta</taxon>
        <taxon>Magnoliopsida</taxon>
        <taxon>eudicotyledons</taxon>
        <taxon>Gunneridae</taxon>
        <taxon>Pentapetalae</taxon>
        <taxon>rosids</taxon>
        <taxon>malvids</taxon>
        <taxon>Malvales</taxon>
        <taxon>Malvaceae</taxon>
        <taxon>Malvoideae</taxon>
        <taxon>Gossypium</taxon>
    </lineage>
</organism>
<feature type="compositionally biased region" description="Basic and acidic residues" evidence="1">
    <location>
        <begin position="141"/>
        <end position="155"/>
    </location>
</feature>
<accession>A0A7J9GE48</accession>
<comment type="caution">
    <text evidence="2">The sequence shown here is derived from an EMBL/GenBank/DDBJ whole genome shotgun (WGS) entry which is preliminary data.</text>
</comment>
<dbReference type="AlphaFoldDB" id="A0A7J9GE48"/>
<reference evidence="2 3" key="1">
    <citation type="journal article" date="2019" name="Genome Biol. Evol.">
        <title>Insights into the evolution of the New World diploid cottons (Gossypium, subgenus Houzingenia) based on genome sequencing.</title>
        <authorList>
            <person name="Grover C.E."/>
            <person name="Arick M.A. 2nd"/>
            <person name="Thrash A."/>
            <person name="Conover J.L."/>
            <person name="Sanders W.S."/>
            <person name="Peterson D.G."/>
            <person name="Frelichowski J.E."/>
            <person name="Scheffler J.A."/>
            <person name="Scheffler B.E."/>
            <person name="Wendel J.F."/>
        </authorList>
    </citation>
    <scope>NUCLEOTIDE SEQUENCE [LARGE SCALE GENOMIC DNA]</scope>
    <source>
        <strain evidence="2">0</strain>
        <tissue evidence="2">Leaf</tissue>
    </source>
</reference>
<dbReference type="EMBL" id="JABFAD010000004">
    <property type="protein sequence ID" value="MBA0795842.1"/>
    <property type="molecule type" value="Genomic_DNA"/>
</dbReference>
<protein>
    <submittedName>
        <fullName evidence="2">Uncharacterized protein</fullName>
    </submittedName>
</protein>
<evidence type="ECO:0000313" key="3">
    <source>
        <dbReference type="Proteomes" id="UP000593560"/>
    </source>
</evidence>
<name>A0A7J9GE48_9ROSI</name>
<evidence type="ECO:0000313" key="2">
    <source>
        <dbReference type="EMBL" id="MBA0795842.1"/>
    </source>
</evidence>
<keyword evidence="3" id="KW-1185">Reference proteome</keyword>
<evidence type="ECO:0000256" key="1">
    <source>
        <dbReference type="SAM" id="MobiDB-lite"/>
    </source>
</evidence>
<sequence>MGGVSETHKVVEGRIDELESMRVKLTDYVLEALSFSQDVMRKTLNVTIDDQIEKLTLLPDDQIEKLTEKNDALKDMVMTLKGQVLELKGELIICKFALGNRMFALGLKQHSMGGPKSKEFEGRAMVVIKLDLRKDKFKSFKTKEMGHSGGYHEEDGNGNGGN</sequence>
<feature type="non-terminal residue" evidence="2">
    <location>
        <position position="162"/>
    </location>
</feature>
<dbReference type="OrthoDB" id="982210at2759"/>
<dbReference type="Proteomes" id="UP000593560">
    <property type="component" value="Unassembled WGS sequence"/>
</dbReference>
<feature type="region of interest" description="Disordered" evidence="1">
    <location>
        <begin position="141"/>
        <end position="162"/>
    </location>
</feature>
<proteinExistence type="predicted"/>
<gene>
    <name evidence="2" type="ORF">Gohar_006673</name>
</gene>